<dbReference type="PANTHER" id="PTHR35319">
    <property type="match status" value="1"/>
</dbReference>
<evidence type="ECO:0000313" key="3">
    <source>
        <dbReference type="EMBL" id="CAK9199575.1"/>
    </source>
</evidence>
<dbReference type="Proteomes" id="UP001497512">
    <property type="component" value="Chromosome 12"/>
</dbReference>
<evidence type="ECO:0000313" key="4">
    <source>
        <dbReference type="Proteomes" id="UP001497512"/>
    </source>
</evidence>
<comment type="similarity">
    <text evidence="1">Belongs to the ycf54 family.</text>
</comment>
<accession>A0ABP0TLE0</accession>
<dbReference type="Pfam" id="PF10674">
    <property type="entry name" value="Ycf54"/>
    <property type="match status" value="1"/>
</dbReference>
<gene>
    <name evidence="3" type="ORF">CSSPTR1EN2_LOCUS5005</name>
</gene>
<dbReference type="InterPro" id="IPR019616">
    <property type="entry name" value="Ycf54"/>
</dbReference>
<dbReference type="Gene3D" id="3.30.70.1860">
    <property type="entry name" value="Uncharacterised protein family Ycf54"/>
    <property type="match status" value="1"/>
</dbReference>
<keyword evidence="4" id="KW-1185">Reference proteome</keyword>
<evidence type="ECO:0000256" key="1">
    <source>
        <dbReference type="ARBA" id="ARBA00043978"/>
    </source>
</evidence>
<evidence type="ECO:0000256" key="2">
    <source>
        <dbReference type="SAM" id="MobiDB-lite"/>
    </source>
</evidence>
<proteinExistence type="inferred from homology"/>
<feature type="compositionally biased region" description="Basic residues" evidence="2">
    <location>
        <begin position="87"/>
        <end position="98"/>
    </location>
</feature>
<reference evidence="3" key="1">
    <citation type="submission" date="2024-02" db="EMBL/GenBank/DDBJ databases">
        <authorList>
            <consortium name="ELIXIR-Norway"/>
            <consortium name="Elixir Norway"/>
        </authorList>
    </citation>
    <scope>NUCLEOTIDE SEQUENCE</scope>
</reference>
<dbReference type="PANTHER" id="PTHR35319:SF2">
    <property type="entry name" value="YCF54"/>
    <property type="match status" value="1"/>
</dbReference>
<dbReference type="InterPro" id="IPR038409">
    <property type="entry name" value="Ycf54-like_sf"/>
</dbReference>
<feature type="region of interest" description="Disordered" evidence="2">
    <location>
        <begin position="83"/>
        <end position="115"/>
    </location>
</feature>
<organism evidence="3 4">
    <name type="scientific">Sphagnum troendelagicum</name>
    <dbReference type="NCBI Taxonomy" id="128251"/>
    <lineage>
        <taxon>Eukaryota</taxon>
        <taxon>Viridiplantae</taxon>
        <taxon>Streptophyta</taxon>
        <taxon>Embryophyta</taxon>
        <taxon>Bryophyta</taxon>
        <taxon>Sphagnophytina</taxon>
        <taxon>Sphagnopsida</taxon>
        <taxon>Sphagnales</taxon>
        <taxon>Sphagnaceae</taxon>
        <taxon>Sphagnum</taxon>
    </lineage>
</organism>
<protein>
    <submittedName>
        <fullName evidence="3">Uncharacterized protein</fullName>
    </submittedName>
</protein>
<name>A0ABP0TLE0_9BRYO</name>
<sequence length="248" mass="27298">MAVFASSSSAAAAAVAECHCFTLFSFSTSSPVFFSCDPSSSSSGRRFLQSHSVCGQTSFSSNLRFRTQFGYSRNVQQINKDFSSSHQWRRRRRRRRRGSGFSASASDPNSDEELDKTIQDLDSKQPQLWYFAVANAQSLMLQGALLESVLKDGIDKAERAQRPRDVWLVLEPSFLKNHPELQDLSACLEKPTAAILSTNGDWMLSYVKSRLPQAVIGKFVSPSTAVPNALQSCLSSDDTLVGGGGVWH</sequence>
<dbReference type="EMBL" id="OZ019904">
    <property type="protein sequence ID" value="CAK9199575.1"/>
    <property type="molecule type" value="Genomic_DNA"/>
</dbReference>